<evidence type="ECO:0000256" key="5">
    <source>
        <dbReference type="RuleBase" id="RU364069"/>
    </source>
</evidence>
<protein>
    <recommendedName>
        <fullName evidence="4 5">dTDP-4-dehydrorhamnose 3,5-epimerase</fullName>
        <ecNumber evidence="3 5">5.1.3.13</ecNumber>
    </recommendedName>
    <alternativeName>
        <fullName evidence="5">Thymidine diphospho-4-keto-rhamnose 3,5-epimerase</fullName>
    </alternativeName>
</protein>
<dbReference type="Proteomes" id="UP001598138">
    <property type="component" value="Unassembled WGS sequence"/>
</dbReference>
<dbReference type="RefSeq" id="WP_377982293.1">
    <property type="nucleotide sequence ID" value="NZ_JBBKXZ010000001.1"/>
</dbReference>
<comment type="similarity">
    <text evidence="5">Belongs to the dTDP-4-dehydrorhamnose 3,5-epimerase family.</text>
</comment>
<comment type="pathway">
    <text evidence="5">Carbohydrate biosynthesis; dTDP-L-rhamnose biosynthesis.</text>
</comment>
<dbReference type="EMBL" id="JBBKXZ010000001">
    <property type="protein sequence ID" value="MFD3393555.1"/>
    <property type="molecule type" value="Genomic_DNA"/>
</dbReference>
<organism evidence="6 7">
    <name type="scientific">Aquirufa avitistagni</name>
    <dbReference type="NCBI Taxonomy" id="3104728"/>
    <lineage>
        <taxon>Bacteria</taxon>
        <taxon>Pseudomonadati</taxon>
        <taxon>Bacteroidota</taxon>
        <taxon>Cytophagia</taxon>
        <taxon>Cytophagales</taxon>
        <taxon>Flectobacillaceae</taxon>
        <taxon>Aquirufa</taxon>
    </lineage>
</organism>
<proteinExistence type="inferred from homology"/>
<dbReference type="InterPro" id="IPR000888">
    <property type="entry name" value="RmlC-like"/>
</dbReference>
<evidence type="ECO:0000313" key="7">
    <source>
        <dbReference type="Proteomes" id="UP001598138"/>
    </source>
</evidence>
<keyword evidence="5 6" id="KW-0413">Isomerase</keyword>
<name>A0ABW6DBQ3_9BACT</name>
<dbReference type="InterPro" id="IPR011051">
    <property type="entry name" value="RmlC_Cupin_sf"/>
</dbReference>
<evidence type="ECO:0000256" key="3">
    <source>
        <dbReference type="ARBA" id="ARBA00012098"/>
    </source>
</evidence>
<reference evidence="6 7" key="1">
    <citation type="submission" date="2024-03" db="EMBL/GenBank/DDBJ databases">
        <title>Aquirufa genome sequencing.</title>
        <authorList>
            <person name="Pitt A."/>
            <person name="Hahn M.W."/>
        </authorList>
    </citation>
    <scope>NUCLEOTIDE SEQUENCE [LARGE SCALE GENOMIC DNA]</scope>
    <source>
        <strain evidence="6 7">OSTEICH-129V</strain>
    </source>
</reference>
<evidence type="ECO:0000313" key="6">
    <source>
        <dbReference type="EMBL" id="MFD3393555.1"/>
    </source>
</evidence>
<dbReference type="SUPFAM" id="SSF51182">
    <property type="entry name" value="RmlC-like cupins"/>
    <property type="match status" value="1"/>
</dbReference>
<comment type="caution">
    <text evidence="6">The sequence shown here is derived from an EMBL/GenBank/DDBJ whole genome shotgun (WGS) entry which is preliminary data.</text>
</comment>
<dbReference type="PANTHER" id="PTHR21047">
    <property type="entry name" value="DTDP-6-DEOXY-D-GLUCOSE-3,5 EPIMERASE"/>
    <property type="match status" value="1"/>
</dbReference>
<evidence type="ECO:0000256" key="4">
    <source>
        <dbReference type="ARBA" id="ARBA00019595"/>
    </source>
</evidence>
<sequence length="180" mass="20500">MQFINHPFAGVIECIPTKFHDDRGFFYESYNQKRFAANGIPEDFVQDNFSFSTAGVLRGLHFQKDPHAQGKLVRCMTGKVKDVIVDLRKSSPTYGQHASFILDADQGNMLYVPVGFAHGFVALEETIFVYKCTEFWNKEAESGLRWNDPSLQISWGIDNPNVSDKDQILPLFDPNEVIFN</sequence>
<dbReference type="InterPro" id="IPR014710">
    <property type="entry name" value="RmlC-like_jellyroll"/>
</dbReference>
<comment type="catalytic activity">
    <reaction evidence="1 5">
        <text>dTDP-4-dehydro-6-deoxy-alpha-D-glucose = dTDP-4-dehydro-beta-L-rhamnose</text>
        <dbReference type="Rhea" id="RHEA:16969"/>
        <dbReference type="ChEBI" id="CHEBI:57649"/>
        <dbReference type="ChEBI" id="CHEBI:62830"/>
        <dbReference type="EC" id="5.1.3.13"/>
    </reaction>
</comment>
<evidence type="ECO:0000256" key="1">
    <source>
        <dbReference type="ARBA" id="ARBA00001298"/>
    </source>
</evidence>
<accession>A0ABW6DBQ3</accession>
<comment type="subunit">
    <text evidence="5">Homodimer.</text>
</comment>
<dbReference type="EC" id="5.1.3.13" evidence="3 5"/>
<evidence type="ECO:0000256" key="2">
    <source>
        <dbReference type="ARBA" id="ARBA00001997"/>
    </source>
</evidence>
<comment type="function">
    <text evidence="2 5">Catalyzes the epimerization of the C3' and C5'positions of dTDP-6-deoxy-D-xylo-4-hexulose, forming dTDP-6-deoxy-L-lyxo-4-hexulose.</text>
</comment>
<dbReference type="CDD" id="cd00438">
    <property type="entry name" value="cupin_RmlC"/>
    <property type="match status" value="1"/>
</dbReference>
<dbReference type="PANTHER" id="PTHR21047:SF2">
    <property type="entry name" value="THYMIDINE DIPHOSPHO-4-KETO-RHAMNOSE 3,5-EPIMERASE"/>
    <property type="match status" value="1"/>
</dbReference>
<dbReference type="Gene3D" id="2.60.120.10">
    <property type="entry name" value="Jelly Rolls"/>
    <property type="match status" value="1"/>
</dbReference>
<gene>
    <name evidence="6" type="primary">rfbC</name>
    <name evidence="6" type="ORF">U0R10_02865</name>
</gene>
<dbReference type="Pfam" id="PF00908">
    <property type="entry name" value="dTDP_sugar_isom"/>
    <property type="match status" value="1"/>
</dbReference>
<dbReference type="GO" id="GO:0008830">
    <property type="term" value="F:dTDP-4-dehydrorhamnose 3,5-epimerase activity"/>
    <property type="evidence" value="ECO:0007669"/>
    <property type="project" value="UniProtKB-EC"/>
</dbReference>
<keyword evidence="7" id="KW-1185">Reference proteome</keyword>
<dbReference type="NCBIfam" id="TIGR01221">
    <property type="entry name" value="rmlC"/>
    <property type="match status" value="1"/>
</dbReference>